<dbReference type="Proteomes" id="UP001317779">
    <property type="component" value="Chromosome"/>
</dbReference>
<evidence type="ECO:0000256" key="2">
    <source>
        <dbReference type="SAM" id="Phobius"/>
    </source>
</evidence>
<evidence type="ECO:0000313" key="4">
    <source>
        <dbReference type="Proteomes" id="UP001317779"/>
    </source>
</evidence>
<name>A0ABM8E3K9_9MICO</name>
<dbReference type="PROSITE" id="PS51318">
    <property type="entry name" value="TAT"/>
    <property type="match status" value="1"/>
</dbReference>
<proteinExistence type="predicted"/>
<gene>
    <name evidence="3" type="ORF">Microterr_30650</name>
</gene>
<keyword evidence="4" id="KW-1185">Reference proteome</keyword>
<dbReference type="EMBL" id="AP027141">
    <property type="protein sequence ID" value="BDV32405.1"/>
    <property type="molecule type" value="Genomic_DNA"/>
</dbReference>
<keyword evidence="2" id="KW-1133">Transmembrane helix</keyword>
<dbReference type="InterPro" id="IPR046112">
    <property type="entry name" value="DUF6049"/>
</dbReference>
<keyword evidence="2" id="KW-0812">Transmembrane</keyword>
<keyword evidence="2" id="KW-0472">Membrane</keyword>
<dbReference type="Pfam" id="PF19516">
    <property type="entry name" value="DUF6049"/>
    <property type="match status" value="1"/>
</dbReference>
<feature type="region of interest" description="Disordered" evidence="1">
    <location>
        <begin position="311"/>
        <end position="332"/>
    </location>
</feature>
<organism evidence="3 4">
    <name type="scientific">Microbacterium terricola</name>
    <dbReference type="NCBI Taxonomy" id="344163"/>
    <lineage>
        <taxon>Bacteria</taxon>
        <taxon>Bacillati</taxon>
        <taxon>Actinomycetota</taxon>
        <taxon>Actinomycetes</taxon>
        <taxon>Micrococcales</taxon>
        <taxon>Microbacteriaceae</taxon>
        <taxon>Microbacterium</taxon>
    </lineage>
</organism>
<protein>
    <recommendedName>
        <fullName evidence="5">2-oxoglutarate dehydrogenase</fullName>
    </recommendedName>
</protein>
<sequence length="714" mass="71950">MTMTHPPSGTTGLRRRAGARAAGLIGAVLLAVAPVIAPAASADTATPTPTPTPTLSGVVSFTLAPIGNGIVDAGDPLAVSVAIDNGTDAVVPRTPVTLSLGTRTLADRDALTRWLAGGTSGVTTTELDDDTIPAVEPGGSQVAGIGIDPDDDALTDLEPGVYPLLASYKRIGGSSGKATSVIVVPDDGEETDVALVVPITAPVTTAGLLTAEQLTALTGPDGSLTALLDAVAGTPAVLAVDPAIPAAIRVLGTSAPESATAWLDRLLALGNTRFALQFGDADAGVQMQAGLESLAQPTSLQAYMAAEDFIPVPEESPSPSPTPSPEATETDASAPVYPELDALLDIGASSDPLLWPATTSVSPETVAAFGALRIDDETVTAIIPSDATAAGTEGATVTGHAVSGDADLLVVDADVSAALAEAAELEAGAERSAELTAATAYLALATTEADGAPLVVGLGRGDGRSVVSLRAAITAVTRAPGVSPASLGSVLGAPAVDVTVADTDAETEQAATASALFADEVDLGDFATILDDPTLLTGPQRAEILQILAVSWTEAPEWEAALAAHREATATTIDAVGIVEPTSIQLLSAGADLPVWVRNDLPYPANVTLYAVADDVRLDVTEATEVVAGPASNTAVKVPVQARVGSGQVTVELQLRSPAQVVIGDTQYADVTVRADWESIGLVILGVLVGGLLVVGLVRTVLRRRKARAEEDAE</sequence>
<evidence type="ECO:0008006" key="5">
    <source>
        <dbReference type="Google" id="ProtNLM"/>
    </source>
</evidence>
<reference evidence="3 4" key="1">
    <citation type="submission" date="2022-12" db="EMBL/GenBank/DDBJ databases">
        <title>Microbacterium terricola strain KV-448 chromosome, complete genome.</title>
        <authorList>
            <person name="Oshima T."/>
            <person name="Moriya T."/>
            <person name="Bessho Y."/>
        </authorList>
    </citation>
    <scope>NUCLEOTIDE SEQUENCE [LARGE SCALE GENOMIC DNA]</scope>
    <source>
        <strain evidence="3 4">KV-448</strain>
    </source>
</reference>
<evidence type="ECO:0000256" key="1">
    <source>
        <dbReference type="SAM" id="MobiDB-lite"/>
    </source>
</evidence>
<dbReference type="InterPro" id="IPR006311">
    <property type="entry name" value="TAT_signal"/>
</dbReference>
<feature type="compositionally biased region" description="Pro residues" evidence="1">
    <location>
        <begin position="314"/>
        <end position="324"/>
    </location>
</feature>
<accession>A0ABM8E3K9</accession>
<feature type="transmembrane region" description="Helical" evidence="2">
    <location>
        <begin position="680"/>
        <end position="698"/>
    </location>
</feature>
<evidence type="ECO:0000313" key="3">
    <source>
        <dbReference type="EMBL" id="BDV32405.1"/>
    </source>
</evidence>